<keyword evidence="1" id="KW-0472">Membrane</keyword>
<accession>A0A9P6NXR8</accession>
<reference evidence="2" key="1">
    <citation type="submission" date="2013-11" db="EMBL/GenBank/DDBJ databases">
        <title>Genome sequence of the fusiform rust pathogen reveals effectors for host alternation and coevolution with pine.</title>
        <authorList>
            <consortium name="DOE Joint Genome Institute"/>
            <person name="Smith K."/>
            <person name="Pendleton A."/>
            <person name="Kubisiak T."/>
            <person name="Anderson C."/>
            <person name="Salamov A."/>
            <person name="Aerts A."/>
            <person name="Riley R."/>
            <person name="Clum A."/>
            <person name="Lindquist E."/>
            <person name="Ence D."/>
            <person name="Campbell M."/>
            <person name="Kronenberg Z."/>
            <person name="Feau N."/>
            <person name="Dhillon B."/>
            <person name="Hamelin R."/>
            <person name="Burleigh J."/>
            <person name="Smith J."/>
            <person name="Yandell M."/>
            <person name="Nelson C."/>
            <person name="Grigoriev I."/>
            <person name="Davis J."/>
        </authorList>
    </citation>
    <scope>NUCLEOTIDE SEQUENCE</scope>
    <source>
        <strain evidence="2">G11</strain>
    </source>
</reference>
<dbReference type="Proteomes" id="UP000886653">
    <property type="component" value="Unassembled WGS sequence"/>
</dbReference>
<feature type="transmembrane region" description="Helical" evidence="1">
    <location>
        <begin position="56"/>
        <end position="79"/>
    </location>
</feature>
<keyword evidence="1" id="KW-0812">Transmembrane</keyword>
<proteinExistence type="predicted"/>
<protein>
    <submittedName>
        <fullName evidence="2">Uncharacterized protein</fullName>
    </submittedName>
</protein>
<evidence type="ECO:0000256" key="1">
    <source>
        <dbReference type="SAM" id="Phobius"/>
    </source>
</evidence>
<evidence type="ECO:0000313" key="2">
    <source>
        <dbReference type="EMBL" id="KAG0152268.1"/>
    </source>
</evidence>
<organism evidence="2 3">
    <name type="scientific">Cronartium quercuum f. sp. fusiforme G11</name>
    <dbReference type="NCBI Taxonomy" id="708437"/>
    <lineage>
        <taxon>Eukaryota</taxon>
        <taxon>Fungi</taxon>
        <taxon>Dikarya</taxon>
        <taxon>Basidiomycota</taxon>
        <taxon>Pucciniomycotina</taxon>
        <taxon>Pucciniomycetes</taxon>
        <taxon>Pucciniales</taxon>
        <taxon>Coleosporiaceae</taxon>
        <taxon>Cronartium</taxon>
    </lineage>
</organism>
<evidence type="ECO:0000313" key="3">
    <source>
        <dbReference type="Proteomes" id="UP000886653"/>
    </source>
</evidence>
<keyword evidence="3" id="KW-1185">Reference proteome</keyword>
<sequence length="80" mass="9226">MARLISTTNQRMELMIEHQKLEPFRNKNEYLFSYLDRGSRLREDGRIRKMGLNNSLLSSANSVFLVILIQTNLALVAAIT</sequence>
<gene>
    <name evidence="2" type="ORF">CROQUDRAFT_86018</name>
</gene>
<comment type="caution">
    <text evidence="2">The sequence shown here is derived from an EMBL/GenBank/DDBJ whole genome shotgun (WGS) entry which is preliminary data.</text>
</comment>
<keyword evidence="1" id="KW-1133">Transmembrane helix</keyword>
<dbReference type="AlphaFoldDB" id="A0A9P6NXR8"/>
<name>A0A9P6NXR8_9BASI</name>
<dbReference type="EMBL" id="MU167209">
    <property type="protein sequence ID" value="KAG0152268.1"/>
    <property type="molecule type" value="Genomic_DNA"/>
</dbReference>